<feature type="transmembrane region" description="Helical" evidence="7">
    <location>
        <begin position="132"/>
        <end position="158"/>
    </location>
</feature>
<proteinExistence type="inferred from homology"/>
<protein>
    <recommendedName>
        <fullName evidence="7">Palmitoyltransferase</fullName>
        <ecNumber evidence="7">2.3.1.225</ecNumber>
    </recommendedName>
</protein>
<comment type="caution">
    <text evidence="8">The sequence shown here is derived from an EMBL/GenBank/DDBJ whole genome shotgun (WGS) entry which is preliminary data.</text>
</comment>
<gene>
    <name evidence="8" type="ORF">PACLA_8A019402</name>
</gene>
<comment type="catalytic activity">
    <reaction evidence="7">
        <text>L-cysteinyl-[protein] + hexadecanoyl-CoA = S-hexadecanoyl-L-cysteinyl-[protein] + CoA</text>
        <dbReference type="Rhea" id="RHEA:36683"/>
        <dbReference type="Rhea" id="RHEA-COMP:10131"/>
        <dbReference type="Rhea" id="RHEA-COMP:11032"/>
        <dbReference type="ChEBI" id="CHEBI:29950"/>
        <dbReference type="ChEBI" id="CHEBI:57287"/>
        <dbReference type="ChEBI" id="CHEBI:57379"/>
        <dbReference type="ChEBI" id="CHEBI:74151"/>
        <dbReference type="EC" id="2.3.1.225"/>
    </reaction>
</comment>
<evidence type="ECO:0000313" key="8">
    <source>
        <dbReference type="EMBL" id="CAB4001277.1"/>
    </source>
</evidence>
<evidence type="ECO:0000256" key="4">
    <source>
        <dbReference type="ARBA" id="ARBA00022989"/>
    </source>
</evidence>
<evidence type="ECO:0000256" key="3">
    <source>
        <dbReference type="ARBA" id="ARBA00022692"/>
    </source>
</evidence>
<name>A0A6S7HDG6_PARCT</name>
<dbReference type="EC" id="2.3.1.225" evidence="7"/>
<dbReference type="InterPro" id="IPR039859">
    <property type="entry name" value="PFA4/ZDH16/20/ERF2-like"/>
</dbReference>
<organism evidence="8 9">
    <name type="scientific">Paramuricea clavata</name>
    <name type="common">Red gorgonian</name>
    <name type="synonym">Violescent sea-whip</name>
    <dbReference type="NCBI Taxonomy" id="317549"/>
    <lineage>
        <taxon>Eukaryota</taxon>
        <taxon>Metazoa</taxon>
        <taxon>Cnidaria</taxon>
        <taxon>Anthozoa</taxon>
        <taxon>Octocorallia</taxon>
        <taxon>Malacalcyonacea</taxon>
        <taxon>Plexauridae</taxon>
        <taxon>Paramuricea</taxon>
    </lineage>
</organism>
<keyword evidence="9" id="KW-1185">Reference proteome</keyword>
<feature type="transmembrane region" description="Helical" evidence="7">
    <location>
        <begin position="206"/>
        <end position="232"/>
    </location>
</feature>
<feature type="transmembrane region" description="Helical" evidence="7">
    <location>
        <begin position="40"/>
        <end position="59"/>
    </location>
</feature>
<evidence type="ECO:0000256" key="7">
    <source>
        <dbReference type="RuleBase" id="RU079119"/>
    </source>
</evidence>
<feature type="transmembrane region" description="Helical" evidence="7">
    <location>
        <begin position="12"/>
        <end position="34"/>
    </location>
</feature>
<keyword evidence="6 7" id="KW-0012">Acyltransferase</keyword>
<dbReference type="Proteomes" id="UP001152795">
    <property type="component" value="Unassembled WGS sequence"/>
</dbReference>
<dbReference type="GO" id="GO:0016020">
    <property type="term" value="C:membrane"/>
    <property type="evidence" value="ECO:0007669"/>
    <property type="project" value="UniProtKB-SubCell"/>
</dbReference>
<evidence type="ECO:0000256" key="6">
    <source>
        <dbReference type="ARBA" id="ARBA00023315"/>
    </source>
</evidence>
<dbReference type="AlphaFoldDB" id="A0A6S7HDG6"/>
<dbReference type="PANTHER" id="PTHR12246">
    <property type="entry name" value="PALMITOYLTRANSFERASE ZDHHC16"/>
    <property type="match status" value="1"/>
</dbReference>
<evidence type="ECO:0000256" key="1">
    <source>
        <dbReference type="ARBA" id="ARBA00004141"/>
    </source>
</evidence>
<dbReference type="Pfam" id="PF01529">
    <property type="entry name" value="DHHC"/>
    <property type="match status" value="1"/>
</dbReference>
<keyword evidence="2 7" id="KW-0808">Transferase</keyword>
<keyword evidence="3 7" id="KW-0812">Transmembrane</keyword>
<comment type="subcellular location">
    <subcellularLocation>
        <location evidence="1">Membrane</location>
        <topology evidence="1">Multi-pass membrane protein</topology>
    </subcellularLocation>
</comment>
<sequence>MAKGSLFHWGPLTALTIIFTLFIASVYSSLVWWQPVKFTGILNICLLVVFLFCILYNFIKAAWVGPGYVPSQWKPENIEHAKLMQFCQICNGSKAPRSHHCRQCNRCVMKMDHHCPWINNCVGHKNHKRFTLFLFFVIIGCSYAAVSLIGCVVEIFSISINSLKDSLRQALNRNSGNFKQTLSEFTQVNPIAYRRMMEEQLVPFGFYHLLGTIFCIGLDIGVTIAVGILLYYQVRDIVRNESAIEAWIVEKAAYRSKNDSKFIYPYDLGRWENFKQVIHFKGDYIGDGFTWPVIDGCDQYTLTVEQLRQKQVKKHFAVDYKSIEGYNGSFCGWRQGFRTCLAFPWSLEKRLRFQKEENLLVTRWRKYWLYGMKIQEEENSVKDPEKGWFPRNCAVRVDDNEGLESNQEKPKDQ</sequence>
<dbReference type="PROSITE" id="PS50216">
    <property type="entry name" value="DHHC"/>
    <property type="match status" value="1"/>
</dbReference>
<evidence type="ECO:0000313" key="9">
    <source>
        <dbReference type="Proteomes" id="UP001152795"/>
    </source>
</evidence>
<dbReference type="OrthoDB" id="331948at2759"/>
<evidence type="ECO:0000256" key="2">
    <source>
        <dbReference type="ARBA" id="ARBA00022679"/>
    </source>
</evidence>
<dbReference type="EMBL" id="CACRXK020004047">
    <property type="protein sequence ID" value="CAB4001277.1"/>
    <property type="molecule type" value="Genomic_DNA"/>
</dbReference>
<accession>A0A6S7HDG6</accession>
<evidence type="ECO:0000256" key="5">
    <source>
        <dbReference type="ARBA" id="ARBA00023136"/>
    </source>
</evidence>
<reference evidence="8" key="1">
    <citation type="submission" date="2020-04" db="EMBL/GenBank/DDBJ databases">
        <authorList>
            <person name="Alioto T."/>
            <person name="Alioto T."/>
            <person name="Gomez Garrido J."/>
        </authorList>
    </citation>
    <scope>NUCLEOTIDE SEQUENCE</scope>
    <source>
        <strain evidence="8">A484AB</strain>
    </source>
</reference>
<keyword evidence="5 7" id="KW-0472">Membrane</keyword>
<dbReference type="GO" id="GO:0019706">
    <property type="term" value="F:protein-cysteine S-palmitoyltransferase activity"/>
    <property type="evidence" value="ECO:0007669"/>
    <property type="project" value="UniProtKB-EC"/>
</dbReference>
<comment type="similarity">
    <text evidence="7">Belongs to the DHHC palmitoyltransferase family.</text>
</comment>
<comment type="domain">
    <text evidence="7">The DHHC domain is required for palmitoyltransferase activity.</text>
</comment>
<dbReference type="InterPro" id="IPR001594">
    <property type="entry name" value="Palmitoyltrfase_DHHC"/>
</dbReference>
<keyword evidence="4 7" id="KW-1133">Transmembrane helix</keyword>